<comment type="catalytic activity">
    <reaction evidence="7">
        <text>2 GTP = 3',3'-c-di-GMP + 2 diphosphate</text>
        <dbReference type="Rhea" id="RHEA:24898"/>
        <dbReference type="ChEBI" id="CHEBI:33019"/>
        <dbReference type="ChEBI" id="CHEBI:37565"/>
        <dbReference type="ChEBI" id="CHEBI:58805"/>
        <dbReference type="EC" id="2.7.7.65"/>
    </reaction>
</comment>
<dbReference type="PROSITE" id="PS51257">
    <property type="entry name" value="PROKAR_LIPOPROTEIN"/>
    <property type="match status" value="1"/>
</dbReference>
<dbReference type="RefSeq" id="WP_132031815.1">
    <property type="nucleotide sequence ID" value="NZ_SMAI01000007.1"/>
</dbReference>
<keyword evidence="6 8" id="KW-0472">Membrane</keyword>
<accession>A0A4V2UXP5</accession>
<dbReference type="InterPro" id="IPR033479">
    <property type="entry name" value="dCache_1"/>
</dbReference>
<evidence type="ECO:0000259" key="9">
    <source>
        <dbReference type="PROSITE" id="PS50887"/>
    </source>
</evidence>
<dbReference type="InterPro" id="IPR029787">
    <property type="entry name" value="Nucleotide_cyclase"/>
</dbReference>
<feature type="domain" description="GGDEF" evidence="9">
    <location>
        <begin position="370"/>
        <end position="505"/>
    </location>
</feature>
<keyword evidence="3" id="KW-1003">Cell membrane</keyword>
<evidence type="ECO:0000256" key="1">
    <source>
        <dbReference type="ARBA" id="ARBA00004651"/>
    </source>
</evidence>
<dbReference type="SUPFAM" id="SSF55073">
    <property type="entry name" value="Nucleotide cyclase"/>
    <property type="match status" value="1"/>
</dbReference>
<gene>
    <name evidence="10" type="ORF">EDC64_107105</name>
</gene>
<evidence type="ECO:0000256" key="8">
    <source>
        <dbReference type="SAM" id="Phobius"/>
    </source>
</evidence>
<dbReference type="InterPro" id="IPR000160">
    <property type="entry name" value="GGDEF_dom"/>
</dbReference>
<sequence>MSRSAPRGAAESEFDKPATPRIAHLLVIGTVLACLAILGVVGATLLQARNDVWQRAAQTSENMLHGVVGHIDRHMRLYAFGLGLAADALADAEVNAMTESMKQRMLTTIARSIDFVGSMLVLDAAGDIVLDSDTTEPRRGNFADRDYFTVHRTGSEQGTYVSQPYRSRLRNNDLSVALSRRLENPDGSFAGVVMIAIRLAYVDAFLSGMEVGSNGKLELLSGEGRLLAHVPVEAGGDIESSVSAGPLFQRMRQEEAGTYVATDPADGVERLFTFARVPNEMLIAVVGLSTHDLFADWWRRSLAIGAITLVACAAMLILALILHRELQRRAVAEADLAFLSVTDGLTGLANRRRFDEVIQREWRRTGRAGASLALLMIDVDRFKSLNDRHGHSRGDEVLKALARVIDGAIRRPGDLGARYGGEEFAVILPDTDNNAAMGIAETIRARCELLEAAGDGVKLPKFTVSIGVAALRPSPAASLDAMIDAADAALYRAKAEGRSRVVLAV</sequence>
<proteinExistence type="predicted"/>
<dbReference type="AlphaFoldDB" id="A0A4V2UXP5"/>
<dbReference type="InterPro" id="IPR050469">
    <property type="entry name" value="Diguanylate_Cyclase"/>
</dbReference>
<dbReference type="GO" id="GO:0005886">
    <property type="term" value="C:plasma membrane"/>
    <property type="evidence" value="ECO:0007669"/>
    <property type="project" value="UniProtKB-SubCell"/>
</dbReference>
<dbReference type="CDD" id="cd01949">
    <property type="entry name" value="GGDEF"/>
    <property type="match status" value="1"/>
</dbReference>
<organism evidence="10 11">
    <name type="scientific">Aquabacter spiritensis</name>
    <dbReference type="NCBI Taxonomy" id="933073"/>
    <lineage>
        <taxon>Bacteria</taxon>
        <taxon>Pseudomonadati</taxon>
        <taxon>Pseudomonadota</taxon>
        <taxon>Alphaproteobacteria</taxon>
        <taxon>Hyphomicrobiales</taxon>
        <taxon>Xanthobacteraceae</taxon>
        <taxon>Aquabacter</taxon>
    </lineage>
</organism>
<dbReference type="Pfam" id="PF02743">
    <property type="entry name" value="dCache_1"/>
    <property type="match status" value="1"/>
</dbReference>
<evidence type="ECO:0000256" key="3">
    <source>
        <dbReference type="ARBA" id="ARBA00022475"/>
    </source>
</evidence>
<dbReference type="PANTHER" id="PTHR45138">
    <property type="entry name" value="REGULATORY COMPONENTS OF SENSORY TRANSDUCTION SYSTEM"/>
    <property type="match status" value="1"/>
</dbReference>
<feature type="transmembrane region" description="Helical" evidence="8">
    <location>
        <begin position="302"/>
        <end position="322"/>
    </location>
</feature>
<dbReference type="CDD" id="cd12915">
    <property type="entry name" value="PDC2_DGC_like"/>
    <property type="match status" value="1"/>
</dbReference>
<evidence type="ECO:0000256" key="6">
    <source>
        <dbReference type="ARBA" id="ARBA00023136"/>
    </source>
</evidence>
<comment type="caution">
    <text evidence="10">The sequence shown here is derived from an EMBL/GenBank/DDBJ whole genome shotgun (WGS) entry which is preliminary data.</text>
</comment>
<dbReference type="EC" id="2.7.7.65" evidence="2"/>
<dbReference type="Pfam" id="PF00990">
    <property type="entry name" value="GGDEF"/>
    <property type="match status" value="1"/>
</dbReference>
<keyword evidence="11" id="KW-1185">Reference proteome</keyword>
<keyword evidence="5 8" id="KW-1133">Transmembrane helix</keyword>
<reference evidence="10 11" key="1">
    <citation type="submission" date="2019-03" db="EMBL/GenBank/DDBJ databases">
        <title>Genomic Encyclopedia of Type Strains, Phase IV (KMG-IV): sequencing the most valuable type-strain genomes for metagenomic binning, comparative biology and taxonomic classification.</title>
        <authorList>
            <person name="Goeker M."/>
        </authorList>
    </citation>
    <scope>NUCLEOTIDE SEQUENCE [LARGE SCALE GENOMIC DNA]</scope>
    <source>
        <strain evidence="10 11">DSM 9035</strain>
    </source>
</reference>
<dbReference type="PANTHER" id="PTHR45138:SF9">
    <property type="entry name" value="DIGUANYLATE CYCLASE DGCM-RELATED"/>
    <property type="match status" value="1"/>
</dbReference>
<dbReference type="GO" id="GO:1902201">
    <property type="term" value="P:negative regulation of bacterial-type flagellum-dependent cell motility"/>
    <property type="evidence" value="ECO:0007669"/>
    <property type="project" value="TreeGrafter"/>
</dbReference>
<evidence type="ECO:0000256" key="7">
    <source>
        <dbReference type="ARBA" id="ARBA00034247"/>
    </source>
</evidence>
<dbReference type="Gene3D" id="3.30.70.270">
    <property type="match status" value="1"/>
</dbReference>
<dbReference type="GO" id="GO:0052621">
    <property type="term" value="F:diguanylate cyclase activity"/>
    <property type="evidence" value="ECO:0007669"/>
    <property type="project" value="UniProtKB-EC"/>
</dbReference>
<dbReference type="NCBIfam" id="TIGR00254">
    <property type="entry name" value="GGDEF"/>
    <property type="match status" value="1"/>
</dbReference>
<dbReference type="Gene3D" id="3.30.450.20">
    <property type="entry name" value="PAS domain"/>
    <property type="match status" value="2"/>
</dbReference>
<evidence type="ECO:0000256" key="4">
    <source>
        <dbReference type="ARBA" id="ARBA00022692"/>
    </source>
</evidence>
<dbReference type="InterPro" id="IPR043128">
    <property type="entry name" value="Rev_trsase/Diguanyl_cyclase"/>
</dbReference>
<dbReference type="EMBL" id="SMAI01000007">
    <property type="protein sequence ID" value="TCT04288.1"/>
    <property type="molecule type" value="Genomic_DNA"/>
</dbReference>
<dbReference type="Proteomes" id="UP000294664">
    <property type="component" value="Unassembled WGS sequence"/>
</dbReference>
<name>A0A4V2UXP5_9HYPH</name>
<evidence type="ECO:0000313" key="10">
    <source>
        <dbReference type="EMBL" id="TCT04288.1"/>
    </source>
</evidence>
<evidence type="ECO:0000313" key="11">
    <source>
        <dbReference type="Proteomes" id="UP000294664"/>
    </source>
</evidence>
<dbReference type="GO" id="GO:0043709">
    <property type="term" value="P:cell adhesion involved in single-species biofilm formation"/>
    <property type="evidence" value="ECO:0007669"/>
    <property type="project" value="TreeGrafter"/>
</dbReference>
<dbReference type="FunFam" id="3.30.70.270:FF:000001">
    <property type="entry name" value="Diguanylate cyclase domain protein"/>
    <property type="match status" value="1"/>
</dbReference>
<protein>
    <recommendedName>
        <fullName evidence="2">diguanylate cyclase</fullName>
        <ecNumber evidence="2">2.7.7.65</ecNumber>
    </recommendedName>
</protein>
<evidence type="ECO:0000256" key="2">
    <source>
        <dbReference type="ARBA" id="ARBA00012528"/>
    </source>
</evidence>
<dbReference type="SMART" id="SM00267">
    <property type="entry name" value="GGDEF"/>
    <property type="match status" value="1"/>
</dbReference>
<dbReference type="PROSITE" id="PS50887">
    <property type="entry name" value="GGDEF"/>
    <property type="match status" value="1"/>
</dbReference>
<keyword evidence="4 8" id="KW-0812">Transmembrane</keyword>
<dbReference type="OrthoDB" id="9812260at2"/>
<feature type="transmembrane region" description="Helical" evidence="8">
    <location>
        <begin position="22"/>
        <end position="46"/>
    </location>
</feature>
<evidence type="ECO:0000256" key="5">
    <source>
        <dbReference type="ARBA" id="ARBA00022989"/>
    </source>
</evidence>
<dbReference type="CDD" id="cd12914">
    <property type="entry name" value="PDC1_DGC_like"/>
    <property type="match status" value="1"/>
</dbReference>
<comment type="subcellular location">
    <subcellularLocation>
        <location evidence="1">Cell membrane</location>
        <topology evidence="1">Multi-pass membrane protein</topology>
    </subcellularLocation>
</comment>